<dbReference type="EMBL" id="WWEQ01000002">
    <property type="protein sequence ID" value="MYM18518.1"/>
    <property type="molecule type" value="Genomic_DNA"/>
</dbReference>
<comment type="caution">
    <text evidence="6">The sequence shown here is derived from an EMBL/GenBank/DDBJ whole genome shotgun (WGS) entry which is preliminary data.</text>
</comment>
<reference evidence="6 7" key="1">
    <citation type="submission" date="2020-01" db="EMBL/GenBank/DDBJ databases">
        <authorList>
            <person name="Deng T."/>
        </authorList>
    </citation>
    <scope>NUCLEOTIDE SEQUENCE [LARGE SCALE GENOMIC DNA]</scope>
    <source>
        <strain evidence="6 7">5221</strain>
    </source>
</reference>
<evidence type="ECO:0000256" key="2">
    <source>
        <dbReference type="ARBA" id="ARBA00022679"/>
    </source>
</evidence>
<dbReference type="PANTHER" id="PTHR30409">
    <property type="entry name" value="CARBAMATE KINASE"/>
    <property type="match status" value="1"/>
</dbReference>
<dbReference type="Proteomes" id="UP000469215">
    <property type="component" value="Unassembled WGS sequence"/>
</dbReference>
<keyword evidence="3 4" id="KW-0418">Kinase</keyword>
<dbReference type="InterPro" id="IPR003964">
    <property type="entry name" value="Carb_kinase"/>
</dbReference>
<name>A0A6N9H3C3_9MICO</name>
<dbReference type="RefSeq" id="WP_160951984.1">
    <property type="nucleotide sequence ID" value="NZ_WWEQ01000002.1"/>
</dbReference>
<dbReference type="GO" id="GO:0008804">
    <property type="term" value="F:carbamate kinase activity"/>
    <property type="evidence" value="ECO:0007669"/>
    <property type="project" value="InterPro"/>
</dbReference>
<evidence type="ECO:0000259" key="5">
    <source>
        <dbReference type="Pfam" id="PF00696"/>
    </source>
</evidence>
<dbReference type="AlphaFoldDB" id="A0A6N9H3C3"/>
<evidence type="ECO:0000256" key="4">
    <source>
        <dbReference type="PIRNR" id="PIRNR000723"/>
    </source>
</evidence>
<dbReference type="Gene3D" id="3.40.1160.10">
    <property type="entry name" value="Acetylglutamate kinase-like"/>
    <property type="match status" value="1"/>
</dbReference>
<accession>A0A6N9H3C3</accession>
<dbReference type="InterPro" id="IPR001048">
    <property type="entry name" value="Asp/Glu/Uridylate_kinase"/>
</dbReference>
<protein>
    <recommendedName>
        <fullName evidence="4">Carbamate kinase</fullName>
    </recommendedName>
</protein>
<proteinExistence type="inferred from homology"/>
<dbReference type="Pfam" id="PF00696">
    <property type="entry name" value="AA_kinase"/>
    <property type="match status" value="1"/>
</dbReference>
<dbReference type="PIRSF" id="PIRSF000723">
    <property type="entry name" value="Carbamate_kin"/>
    <property type="match status" value="1"/>
</dbReference>
<dbReference type="NCBIfam" id="NF009007">
    <property type="entry name" value="PRK12352.1"/>
    <property type="match status" value="1"/>
</dbReference>
<keyword evidence="2 4" id="KW-0808">Transferase</keyword>
<sequence length="315" mass="31684">MRVLVALGGNAMTGPDGDASPDSQRRAIAGAAVHLADLVAAGHEVVVSHGNGPQVGNIMRKNELAASELPPVSLDWCGAQTQGTLGFTLVNRIEKELGARGIERGVVALITRTVVDPEDPAFENPVKPVGSYQDAEHARAMTAHGQVWKDFGARGWRRVVASPTPLRILETPTVELLADAGWVVVAAGGGGVPVVPDGTGYNGASAVIDKDLSAAQLAISVGADRLIIATDVSCAVAGFGTASARDIGPITAAELRGISESGTFASGSMGPKVEAVLRFVEAGGPVGVIAALDALPEAVAGAAGTVVTAVAGAAD</sequence>
<comment type="similarity">
    <text evidence="1 4">Belongs to the carbamate kinase family.</text>
</comment>
<evidence type="ECO:0000256" key="1">
    <source>
        <dbReference type="ARBA" id="ARBA00011066"/>
    </source>
</evidence>
<gene>
    <name evidence="6" type="ORF">GSY69_00625</name>
</gene>
<evidence type="ECO:0000313" key="7">
    <source>
        <dbReference type="Proteomes" id="UP000469215"/>
    </source>
</evidence>
<evidence type="ECO:0000256" key="3">
    <source>
        <dbReference type="ARBA" id="ARBA00022777"/>
    </source>
</evidence>
<keyword evidence="7" id="KW-1185">Reference proteome</keyword>
<dbReference type="GO" id="GO:0019546">
    <property type="term" value="P:L-arginine deiminase pathway"/>
    <property type="evidence" value="ECO:0007669"/>
    <property type="project" value="TreeGrafter"/>
</dbReference>
<dbReference type="PRINTS" id="PR01469">
    <property type="entry name" value="CARBMTKINASE"/>
</dbReference>
<dbReference type="InterPro" id="IPR036393">
    <property type="entry name" value="AceGlu_kinase-like_sf"/>
</dbReference>
<evidence type="ECO:0000313" key="6">
    <source>
        <dbReference type="EMBL" id="MYM18518.1"/>
    </source>
</evidence>
<dbReference type="SUPFAM" id="SSF53633">
    <property type="entry name" value="Carbamate kinase-like"/>
    <property type="match status" value="1"/>
</dbReference>
<organism evidence="6 7">
    <name type="scientific">Brevibacterium rongguiense</name>
    <dbReference type="NCBI Taxonomy" id="2695267"/>
    <lineage>
        <taxon>Bacteria</taxon>
        <taxon>Bacillati</taxon>
        <taxon>Actinomycetota</taxon>
        <taxon>Actinomycetes</taxon>
        <taxon>Micrococcales</taxon>
        <taxon>Brevibacteriaceae</taxon>
        <taxon>Brevibacterium</taxon>
    </lineage>
</organism>
<dbReference type="CDD" id="cd04235">
    <property type="entry name" value="AAK_CK"/>
    <property type="match status" value="1"/>
</dbReference>
<dbReference type="GO" id="GO:0005829">
    <property type="term" value="C:cytosol"/>
    <property type="evidence" value="ECO:0007669"/>
    <property type="project" value="TreeGrafter"/>
</dbReference>
<dbReference type="PANTHER" id="PTHR30409:SF1">
    <property type="entry name" value="CARBAMATE KINASE-RELATED"/>
    <property type="match status" value="1"/>
</dbReference>
<feature type="domain" description="Aspartate/glutamate/uridylate kinase" evidence="5">
    <location>
        <begin position="1"/>
        <end position="288"/>
    </location>
</feature>